<keyword evidence="3" id="KW-1185">Reference proteome</keyword>
<dbReference type="EMBL" id="PGOL01028440">
    <property type="protein sequence ID" value="PKI26432.1"/>
    <property type="molecule type" value="Genomic_DNA"/>
</dbReference>
<feature type="non-terminal residue" evidence="2">
    <location>
        <position position="62"/>
    </location>
</feature>
<sequence length="62" mass="6793">MDRARERESAGEDEEGRRGVPTTKNAVPASGRRGDGAGGRGRRRRAQPGLRRARDRGHEARA</sequence>
<organism evidence="2 3">
    <name type="scientific">Punica granatum</name>
    <name type="common">Pomegranate</name>
    <dbReference type="NCBI Taxonomy" id="22663"/>
    <lineage>
        <taxon>Eukaryota</taxon>
        <taxon>Viridiplantae</taxon>
        <taxon>Streptophyta</taxon>
        <taxon>Embryophyta</taxon>
        <taxon>Tracheophyta</taxon>
        <taxon>Spermatophyta</taxon>
        <taxon>Magnoliopsida</taxon>
        <taxon>eudicotyledons</taxon>
        <taxon>Gunneridae</taxon>
        <taxon>Pentapetalae</taxon>
        <taxon>rosids</taxon>
        <taxon>malvids</taxon>
        <taxon>Myrtales</taxon>
        <taxon>Lythraceae</taxon>
        <taxon>Punica</taxon>
    </lineage>
</organism>
<protein>
    <submittedName>
        <fullName evidence="2">Uncharacterized protein</fullName>
    </submittedName>
</protein>
<gene>
    <name evidence="2" type="ORF">CRG98_048879</name>
</gene>
<name>A0A2I0HGT1_PUNGR</name>
<accession>A0A2I0HGT1</accession>
<comment type="caution">
    <text evidence="2">The sequence shown here is derived from an EMBL/GenBank/DDBJ whole genome shotgun (WGS) entry which is preliminary data.</text>
</comment>
<evidence type="ECO:0000313" key="3">
    <source>
        <dbReference type="Proteomes" id="UP000233551"/>
    </source>
</evidence>
<feature type="compositionally biased region" description="Basic residues" evidence="1">
    <location>
        <begin position="40"/>
        <end position="55"/>
    </location>
</feature>
<dbReference type="Proteomes" id="UP000233551">
    <property type="component" value="Unassembled WGS sequence"/>
</dbReference>
<reference evidence="2 3" key="1">
    <citation type="submission" date="2017-11" db="EMBL/GenBank/DDBJ databases">
        <title>De-novo sequencing of pomegranate (Punica granatum L.) genome.</title>
        <authorList>
            <person name="Akparov Z."/>
            <person name="Amiraslanov A."/>
            <person name="Hajiyeva S."/>
            <person name="Abbasov M."/>
            <person name="Kaur K."/>
            <person name="Hamwieh A."/>
            <person name="Solovyev V."/>
            <person name="Salamov A."/>
            <person name="Braich B."/>
            <person name="Kosarev P."/>
            <person name="Mahmoud A."/>
            <person name="Hajiyev E."/>
            <person name="Babayeva S."/>
            <person name="Izzatullayeva V."/>
            <person name="Mammadov A."/>
            <person name="Mammadov A."/>
            <person name="Sharifova S."/>
            <person name="Ojaghi J."/>
            <person name="Eynullazada K."/>
            <person name="Bayramov B."/>
            <person name="Abdulazimova A."/>
            <person name="Shahmuradov I."/>
        </authorList>
    </citation>
    <scope>NUCLEOTIDE SEQUENCE [LARGE SCALE GENOMIC DNA]</scope>
    <source>
        <strain evidence="3">cv. AG2017</strain>
        <tissue evidence="2">Leaf</tissue>
    </source>
</reference>
<feature type="region of interest" description="Disordered" evidence="1">
    <location>
        <begin position="1"/>
        <end position="62"/>
    </location>
</feature>
<dbReference type="AlphaFoldDB" id="A0A2I0HGT1"/>
<feature type="compositionally biased region" description="Basic and acidic residues" evidence="1">
    <location>
        <begin position="1"/>
        <end position="18"/>
    </location>
</feature>
<proteinExistence type="predicted"/>
<evidence type="ECO:0000313" key="2">
    <source>
        <dbReference type="EMBL" id="PKI26432.1"/>
    </source>
</evidence>
<evidence type="ECO:0000256" key="1">
    <source>
        <dbReference type="SAM" id="MobiDB-lite"/>
    </source>
</evidence>